<feature type="domain" description="Endonuclease GajA/Old nuclease/RecF-like AAA" evidence="1">
    <location>
        <begin position="3"/>
        <end position="64"/>
    </location>
</feature>
<dbReference type="AlphaFoldDB" id="A0A6M1RA55"/>
<accession>A0A6M1RA55</accession>
<comment type="caution">
    <text evidence="3">The sequence shown here is derived from an EMBL/GenBank/DDBJ whole genome shotgun (WGS) entry which is preliminary data.</text>
</comment>
<evidence type="ECO:0000259" key="1">
    <source>
        <dbReference type="Pfam" id="PF13175"/>
    </source>
</evidence>
<dbReference type="InterPro" id="IPR051396">
    <property type="entry name" value="Bact_Antivir_Def_Nuclease"/>
</dbReference>
<dbReference type="PANTHER" id="PTHR43581">
    <property type="entry name" value="ATP/GTP PHOSPHATASE"/>
    <property type="match status" value="1"/>
</dbReference>
<organism evidence="3 4">
    <name type="scientific">Grimontia sedimenti</name>
    <dbReference type="NCBI Taxonomy" id="2711294"/>
    <lineage>
        <taxon>Bacteria</taxon>
        <taxon>Pseudomonadati</taxon>
        <taxon>Pseudomonadota</taxon>
        <taxon>Gammaproteobacteria</taxon>
        <taxon>Vibrionales</taxon>
        <taxon>Vibrionaceae</taxon>
        <taxon>Grimontia</taxon>
    </lineage>
</organism>
<sequence length="588" mass="65297">MHKIDWIRIRNFRSCSDITLNLEPYSPLVGYNNAGKSNILKAIKWFLRPSGLQEKDFNNTEEKVLVSAKISGISSDLLNSLDDNHKASIEPYITDESFFVKMEQRAPGGAKGLRKLYVSTGGDSQDEDSWVWGSNPNGLQEALHDLFPEPIFVQSMDNATDDVSKFKTTSTIGKLLQLLSSQIENEQHELVEALETISRKLNFDGSERLAALNHFDDIANNRVKDFFPGVSLKIHVPTPSLSKLFTDGTIKVQEPGRDMADVDSLGHGAQRSIQMALIRLLAEVQTETDSGQTTLLLIDEPELYLHPQAIELVREALKSLSGSNYQIVFSTHSSLMVEQEDVPYTNIIRKGTGENTVACERISEAIEAVIHGNMNQARILFEIYNMNQILFADRVLIAEGATEQSVLPELFKSLGRQFSTHKTALVIADGCAGIHKMGRILDRIGVPYKALVDLDYAFTTARAANLLADDDETLTEAISLLSASAFQNNFELEGGVLPKKTGGIKACVAYELFADEEASQDVIATLHNKLKAHGYWLWTKGAIEKHLSLEAKTTNDWISFKLLLRTDGAEQVLDDYETVNDMAIWATS</sequence>
<dbReference type="Pfam" id="PF13175">
    <property type="entry name" value="AAA_15"/>
    <property type="match status" value="2"/>
</dbReference>
<dbReference type="CDD" id="cd01026">
    <property type="entry name" value="TOPRIM_OLD"/>
    <property type="match status" value="1"/>
</dbReference>
<dbReference type="RefSeq" id="WP_165012006.1">
    <property type="nucleotide sequence ID" value="NZ_JAALDL010000002.1"/>
</dbReference>
<protein>
    <submittedName>
        <fullName evidence="3">ATP-dependent endonuclease</fullName>
    </submittedName>
</protein>
<dbReference type="PANTHER" id="PTHR43581:SF4">
    <property type="entry name" value="ATP_GTP PHOSPHATASE"/>
    <property type="match status" value="1"/>
</dbReference>
<dbReference type="Gene3D" id="3.40.50.300">
    <property type="entry name" value="P-loop containing nucleotide triphosphate hydrolases"/>
    <property type="match status" value="1"/>
</dbReference>
<name>A0A6M1RA55_9GAMM</name>
<keyword evidence="3" id="KW-0540">Nuclease</keyword>
<keyword evidence="4" id="KW-1185">Reference proteome</keyword>
<dbReference type="InterPro" id="IPR027417">
    <property type="entry name" value="P-loop_NTPase"/>
</dbReference>
<proteinExistence type="predicted"/>
<evidence type="ECO:0000259" key="2">
    <source>
        <dbReference type="Pfam" id="PF20469"/>
    </source>
</evidence>
<dbReference type="InterPro" id="IPR034139">
    <property type="entry name" value="TOPRIM_OLD"/>
</dbReference>
<dbReference type="Proteomes" id="UP000473008">
    <property type="component" value="Unassembled WGS sequence"/>
</dbReference>
<reference evidence="3 4" key="1">
    <citation type="submission" date="2020-02" db="EMBL/GenBank/DDBJ databases">
        <title>The draft genome of Grimontia sedimenta sp. nov., isolated from benthic sediments near coral reefs south of Kuwait.</title>
        <authorList>
            <person name="Mahmoud H.M."/>
            <person name="Jose L."/>
            <person name="Eapen S."/>
        </authorList>
    </citation>
    <scope>NUCLEOTIDE SEQUENCE [LARGE SCALE GENOMIC DNA]</scope>
    <source>
        <strain evidence="3 4">S25</strain>
    </source>
</reference>
<dbReference type="CDD" id="cd00267">
    <property type="entry name" value="ABC_ATPase"/>
    <property type="match status" value="1"/>
</dbReference>
<dbReference type="EMBL" id="JAALDL010000002">
    <property type="protein sequence ID" value="NGN96986.1"/>
    <property type="molecule type" value="Genomic_DNA"/>
</dbReference>
<gene>
    <name evidence="3" type="ORF">G5S52_04755</name>
</gene>
<dbReference type="SUPFAM" id="SSF52540">
    <property type="entry name" value="P-loop containing nucleoside triphosphate hydrolases"/>
    <property type="match status" value="1"/>
</dbReference>
<evidence type="ECO:0000313" key="4">
    <source>
        <dbReference type="Proteomes" id="UP000473008"/>
    </source>
</evidence>
<evidence type="ECO:0000313" key="3">
    <source>
        <dbReference type="EMBL" id="NGN96986.1"/>
    </source>
</evidence>
<keyword evidence="3" id="KW-0378">Hydrolase</keyword>
<dbReference type="GO" id="GO:0004519">
    <property type="term" value="F:endonuclease activity"/>
    <property type="evidence" value="ECO:0007669"/>
    <property type="project" value="UniProtKB-KW"/>
</dbReference>
<feature type="domain" description="OLD protein-like TOPRIM" evidence="2">
    <location>
        <begin position="390"/>
        <end position="455"/>
    </location>
</feature>
<dbReference type="InterPro" id="IPR041685">
    <property type="entry name" value="AAA_GajA/Old/RecF-like"/>
</dbReference>
<dbReference type="Pfam" id="PF20469">
    <property type="entry name" value="OLD-like_TOPRIM"/>
    <property type="match status" value="1"/>
</dbReference>
<keyword evidence="3" id="KW-0255">Endonuclease</keyword>
<feature type="domain" description="Endonuclease GajA/Old nuclease/RecF-like AAA" evidence="1">
    <location>
        <begin position="154"/>
        <end position="337"/>
    </location>
</feature>